<proteinExistence type="predicted"/>
<gene>
    <name evidence="2" type="ORF">HYPDE_22733</name>
</gene>
<dbReference type="RefSeq" id="WP_015596271.1">
    <property type="nucleotide sequence ID" value="NC_021172.1"/>
</dbReference>
<dbReference type="OrthoDB" id="9810784at2"/>
<protein>
    <submittedName>
        <fullName evidence="2">Lipid A oxidase</fullName>
    </submittedName>
</protein>
<accession>N0AZZ7</accession>
<reference evidence="2 3" key="1">
    <citation type="journal article" date="2013" name="Genome Announc.">
        <title>Genome sequences for three denitrifying bacterial strains isolated from a uranium- and nitrate-contaminated subsurface environment.</title>
        <authorList>
            <person name="Venkatramanan R."/>
            <person name="Prakash O."/>
            <person name="Woyke T."/>
            <person name="Chain P."/>
            <person name="Goodwin L.A."/>
            <person name="Watson D."/>
            <person name="Brooks S."/>
            <person name="Kostka J.E."/>
            <person name="Green S.J."/>
        </authorList>
    </citation>
    <scope>NUCLEOTIDE SEQUENCE [LARGE SCALE GENOMIC DNA]</scope>
    <source>
        <strain evidence="2 3">1NES1</strain>
    </source>
</reference>
<dbReference type="AlphaFoldDB" id="N0AZZ7"/>
<dbReference type="SUPFAM" id="SSF56925">
    <property type="entry name" value="OMPA-like"/>
    <property type="match status" value="1"/>
</dbReference>
<evidence type="ECO:0000313" key="3">
    <source>
        <dbReference type="Proteomes" id="UP000005952"/>
    </source>
</evidence>
<dbReference type="EMBL" id="CP005587">
    <property type="protein sequence ID" value="AGK56233.1"/>
    <property type="molecule type" value="Genomic_DNA"/>
</dbReference>
<dbReference type="InterPro" id="IPR011250">
    <property type="entry name" value="OMP/PagP_B-barrel"/>
</dbReference>
<feature type="compositionally biased region" description="Low complexity" evidence="1">
    <location>
        <begin position="51"/>
        <end position="63"/>
    </location>
</feature>
<evidence type="ECO:0000313" key="2">
    <source>
        <dbReference type="EMBL" id="AGK56233.1"/>
    </source>
</evidence>
<dbReference type="HOGENOM" id="CLU_885026_0_0_5"/>
<dbReference type="Proteomes" id="UP000005952">
    <property type="component" value="Chromosome"/>
</dbReference>
<keyword evidence="3" id="KW-1185">Reference proteome</keyword>
<feature type="region of interest" description="Disordered" evidence="1">
    <location>
        <begin position="48"/>
        <end position="68"/>
    </location>
</feature>
<dbReference type="eggNOG" id="COG3637">
    <property type="taxonomic scope" value="Bacteria"/>
</dbReference>
<dbReference type="STRING" id="670307.HYPDE_22733"/>
<dbReference type="KEGG" id="hdt:HYPDE_22733"/>
<organism evidence="2 3">
    <name type="scientific">Hyphomicrobium denitrificans 1NES1</name>
    <dbReference type="NCBI Taxonomy" id="670307"/>
    <lineage>
        <taxon>Bacteria</taxon>
        <taxon>Pseudomonadati</taxon>
        <taxon>Pseudomonadota</taxon>
        <taxon>Alphaproteobacteria</taxon>
        <taxon>Hyphomicrobiales</taxon>
        <taxon>Hyphomicrobiaceae</taxon>
        <taxon>Hyphomicrobium</taxon>
    </lineage>
</organism>
<name>N0AZZ7_9HYPH</name>
<evidence type="ECO:0000256" key="1">
    <source>
        <dbReference type="SAM" id="MobiDB-lite"/>
    </source>
</evidence>
<sequence length="314" mass="34848">MLMREALLAPMWPARIAILPSLPRTVQIVATVATMGLLVAAAALPDDRDSAPAASASSPASTARNPGRESDFGAYLGAPYHYPSDFHLRKAGVSDLTIKDIPWYTHPFENPLYYGVRFQRWFEGGRFGTMLDFTHSKVYAPLKEGEHPFEGTLDGKPVPATAKIGDYFDKLEWTHGHNMLTLNGLLRLPSLGIISPYAGVGAGLSFPHAEIHLKTDAHRTYEYQYTGPCAQALFGLEFRLATGSIFVEYKFTMADYWGPLTGRDGSWFPIDMWHQFSRWWKGEEPPNGWAGAKLVSHQAIGGFLVRFVPKTATQ</sequence>